<evidence type="ECO:0000313" key="1">
    <source>
        <dbReference type="EMBL" id="WLR98655.1"/>
    </source>
</evidence>
<sequence length="59" mass="6765">MKPELRNDKDEAFQVLALHEWDALEAIRTVLAERDAIEERLRIATIAMGCGWPQVNSRS</sequence>
<protein>
    <submittedName>
        <fullName evidence="1">Uncharacterized protein</fullName>
    </submittedName>
</protein>
<dbReference type="Proteomes" id="UP001234585">
    <property type="component" value="Chromosome"/>
</dbReference>
<proteinExistence type="predicted"/>
<dbReference type="EMBL" id="CP132302">
    <property type="protein sequence ID" value="WLR98655.1"/>
    <property type="molecule type" value="Genomic_DNA"/>
</dbReference>
<dbReference type="RefSeq" id="WP_306038308.1">
    <property type="nucleotide sequence ID" value="NZ_CP132302.1"/>
</dbReference>
<name>A0AA50CKP6_9HYPH</name>
<evidence type="ECO:0000313" key="2">
    <source>
        <dbReference type="Proteomes" id="UP001234585"/>
    </source>
</evidence>
<organism evidence="1 2">
    <name type="scientific">Shinella sumterensis</name>
    <dbReference type="NCBI Taxonomy" id="1967501"/>
    <lineage>
        <taxon>Bacteria</taxon>
        <taxon>Pseudomonadati</taxon>
        <taxon>Pseudomonadota</taxon>
        <taxon>Alphaproteobacteria</taxon>
        <taxon>Hyphomicrobiales</taxon>
        <taxon>Rhizobiaceae</taxon>
        <taxon>Shinella</taxon>
    </lineage>
</organism>
<keyword evidence="2" id="KW-1185">Reference proteome</keyword>
<gene>
    <name evidence="1" type="ORF">Q9313_06385</name>
</gene>
<dbReference type="AlphaFoldDB" id="A0AA50CKP6"/>
<reference evidence="1 2" key="1">
    <citation type="submission" date="2023-08" db="EMBL/GenBank/DDBJ databases">
        <title>Pathogen: clinical or host-associated sample.</title>
        <authorList>
            <person name="Hergert J."/>
            <person name="Casey R."/>
            <person name="Wagner J."/>
            <person name="Young E.L."/>
            <person name="Oakeson K.F."/>
        </authorList>
    </citation>
    <scope>NUCLEOTIDE SEQUENCE [LARGE SCALE GENOMIC DNA]</scope>
    <source>
        <strain evidence="1 2">1760953</strain>
    </source>
</reference>
<accession>A0AA50CKP6</accession>